<accession>A0AAW1JAQ7</accession>
<dbReference type="Pfam" id="PF06547">
    <property type="entry name" value="DUF1117"/>
    <property type="match status" value="1"/>
</dbReference>
<evidence type="ECO:0000256" key="4">
    <source>
        <dbReference type="ARBA" id="ARBA00022723"/>
    </source>
</evidence>
<dbReference type="EC" id="2.3.2.27" evidence="2"/>
<dbReference type="FunFam" id="3.30.40.10:FF:000022">
    <property type="entry name" value="E3 ubiquitin-protein ligase RING1-like"/>
    <property type="match status" value="1"/>
</dbReference>
<dbReference type="SUPFAM" id="SSF57850">
    <property type="entry name" value="RING/U-box"/>
    <property type="match status" value="1"/>
</dbReference>
<dbReference type="GO" id="GO:0008270">
    <property type="term" value="F:zinc ion binding"/>
    <property type="evidence" value="ECO:0007669"/>
    <property type="project" value="UniProtKB-KW"/>
</dbReference>
<dbReference type="SMART" id="SM00184">
    <property type="entry name" value="RING"/>
    <property type="match status" value="1"/>
</dbReference>
<evidence type="ECO:0000256" key="2">
    <source>
        <dbReference type="ARBA" id="ARBA00012483"/>
    </source>
</evidence>
<dbReference type="Proteomes" id="UP001443914">
    <property type="component" value="Unassembled WGS sequence"/>
</dbReference>
<dbReference type="PANTHER" id="PTHR15710:SF217">
    <property type="entry name" value="E3 UBIQUITIN-PROTEIN LIGASE RDUF2"/>
    <property type="match status" value="1"/>
</dbReference>
<reference evidence="11" key="1">
    <citation type="submission" date="2024-03" db="EMBL/GenBank/DDBJ databases">
        <title>WGS assembly of Saponaria officinalis var. Norfolk2.</title>
        <authorList>
            <person name="Jenkins J."/>
            <person name="Shu S."/>
            <person name="Grimwood J."/>
            <person name="Barry K."/>
            <person name="Goodstein D."/>
            <person name="Schmutz J."/>
            <person name="Leebens-Mack J."/>
            <person name="Osbourn A."/>
        </authorList>
    </citation>
    <scope>NUCLEOTIDE SEQUENCE [LARGE SCALE GENOMIC DNA]</scope>
    <source>
        <strain evidence="11">JIC</strain>
    </source>
</reference>
<keyword evidence="12" id="KW-1185">Reference proteome</keyword>
<evidence type="ECO:0000256" key="6">
    <source>
        <dbReference type="ARBA" id="ARBA00022786"/>
    </source>
</evidence>
<evidence type="ECO:0000256" key="7">
    <source>
        <dbReference type="ARBA" id="ARBA00022833"/>
    </source>
</evidence>
<dbReference type="Pfam" id="PF14369">
    <property type="entry name" value="Zn_ribbon_19"/>
    <property type="match status" value="1"/>
</dbReference>
<feature type="compositionally biased region" description="Low complexity" evidence="9">
    <location>
        <begin position="347"/>
        <end position="359"/>
    </location>
</feature>
<gene>
    <name evidence="11" type="ORF">RND81_08G217100</name>
</gene>
<evidence type="ECO:0000259" key="10">
    <source>
        <dbReference type="PROSITE" id="PS50089"/>
    </source>
</evidence>
<dbReference type="EMBL" id="JBDFQZ010000008">
    <property type="protein sequence ID" value="KAK9700098.1"/>
    <property type="molecule type" value="Genomic_DNA"/>
</dbReference>
<dbReference type="PANTHER" id="PTHR15710">
    <property type="entry name" value="E3 UBIQUITIN-PROTEIN LIGASE PRAJA"/>
    <property type="match status" value="1"/>
</dbReference>
<sequence>MSPALTSSPPPQPPSYWCYSCNRFVRVSNNSSDSSPPPPSSAVTCTDCHREFVELIDRRFPNSINLISSAAVDRQLPAASSPRVRRNRRHGGDRSLFNLVIVLRSPSENMNSDVRGDDGGGNYELYYDDGGNSGLRPLPTNVSEFLLGSGFDRLLDQLSQVEINAVGRAEQSPASKTAIDSIPTISVVETESYCAVCTEAFEIGTEAREMPCKHIYHSDCILPWLNLRNSCPVCRHELPSENVSISESIRGRNEAESGEDEAVGLTIWRLPGGGFAVGRFSGARREREVPEVFTEMDGGFSDSGVMRRFSWGSRGSEIGGRGGGFMRSFRNLFSCFGSGSRVDSRRSWSLSMSGSGSSSRRNRRFDIGGTFRRR</sequence>
<keyword evidence="4" id="KW-0479">Metal-binding</keyword>
<evidence type="ECO:0000256" key="5">
    <source>
        <dbReference type="ARBA" id="ARBA00022771"/>
    </source>
</evidence>
<dbReference type="InterPro" id="IPR039525">
    <property type="entry name" value="RNF126-like_zinc-ribbon"/>
</dbReference>
<protein>
    <recommendedName>
        <fullName evidence="2">RING-type E3 ubiquitin transferase</fullName>
        <ecNumber evidence="2">2.3.2.27</ecNumber>
    </recommendedName>
</protein>
<name>A0AAW1JAQ7_SAPOF</name>
<comment type="catalytic activity">
    <reaction evidence="1">
        <text>S-ubiquitinyl-[E2 ubiquitin-conjugating enzyme]-L-cysteine + [acceptor protein]-L-lysine = [E2 ubiquitin-conjugating enzyme]-L-cysteine + N(6)-ubiquitinyl-[acceptor protein]-L-lysine.</text>
        <dbReference type="EC" id="2.3.2.27"/>
    </reaction>
</comment>
<dbReference type="GO" id="GO:0005737">
    <property type="term" value="C:cytoplasm"/>
    <property type="evidence" value="ECO:0007669"/>
    <property type="project" value="TreeGrafter"/>
</dbReference>
<dbReference type="GO" id="GO:0061630">
    <property type="term" value="F:ubiquitin protein ligase activity"/>
    <property type="evidence" value="ECO:0007669"/>
    <property type="project" value="UniProtKB-EC"/>
</dbReference>
<evidence type="ECO:0000313" key="11">
    <source>
        <dbReference type="EMBL" id="KAK9700098.1"/>
    </source>
</evidence>
<dbReference type="Gene3D" id="3.30.40.10">
    <property type="entry name" value="Zinc/RING finger domain, C3HC4 (zinc finger)"/>
    <property type="match status" value="1"/>
</dbReference>
<dbReference type="PROSITE" id="PS50089">
    <property type="entry name" value="ZF_RING_2"/>
    <property type="match status" value="1"/>
</dbReference>
<proteinExistence type="predicted"/>
<dbReference type="InterPro" id="IPR010543">
    <property type="entry name" value="DUF1117"/>
</dbReference>
<evidence type="ECO:0000256" key="9">
    <source>
        <dbReference type="SAM" id="MobiDB-lite"/>
    </source>
</evidence>
<keyword evidence="7" id="KW-0862">Zinc</keyword>
<evidence type="ECO:0000313" key="12">
    <source>
        <dbReference type="Proteomes" id="UP001443914"/>
    </source>
</evidence>
<dbReference type="InterPro" id="IPR001841">
    <property type="entry name" value="Znf_RING"/>
</dbReference>
<dbReference type="AlphaFoldDB" id="A0AAW1JAQ7"/>
<dbReference type="CDD" id="cd16667">
    <property type="entry name" value="RING-H2_RNF126-like"/>
    <property type="match status" value="1"/>
</dbReference>
<evidence type="ECO:0000256" key="1">
    <source>
        <dbReference type="ARBA" id="ARBA00000900"/>
    </source>
</evidence>
<keyword evidence="6" id="KW-0833">Ubl conjugation pathway</keyword>
<organism evidence="11 12">
    <name type="scientific">Saponaria officinalis</name>
    <name type="common">Common soapwort</name>
    <name type="synonym">Lychnis saponaria</name>
    <dbReference type="NCBI Taxonomy" id="3572"/>
    <lineage>
        <taxon>Eukaryota</taxon>
        <taxon>Viridiplantae</taxon>
        <taxon>Streptophyta</taxon>
        <taxon>Embryophyta</taxon>
        <taxon>Tracheophyta</taxon>
        <taxon>Spermatophyta</taxon>
        <taxon>Magnoliopsida</taxon>
        <taxon>eudicotyledons</taxon>
        <taxon>Gunneridae</taxon>
        <taxon>Pentapetalae</taxon>
        <taxon>Caryophyllales</taxon>
        <taxon>Caryophyllaceae</taxon>
        <taxon>Caryophylleae</taxon>
        <taxon>Saponaria</taxon>
    </lineage>
</organism>
<evidence type="ECO:0000256" key="3">
    <source>
        <dbReference type="ARBA" id="ARBA00022679"/>
    </source>
</evidence>
<comment type="caution">
    <text evidence="11">The sequence shown here is derived from an EMBL/GenBank/DDBJ whole genome shotgun (WGS) entry which is preliminary data.</text>
</comment>
<dbReference type="GO" id="GO:0016567">
    <property type="term" value="P:protein ubiquitination"/>
    <property type="evidence" value="ECO:0007669"/>
    <property type="project" value="TreeGrafter"/>
</dbReference>
<evidence type="ECO:0000256" key="8">
    <source>
        <dbReference type="PROSITE-ProRule" id="PRU00175"/>
    </source>
</evidence>
<dbReference type="InterPro" id="IPR013083">
    <property type="entry name" value="Znf_RING/FYVE/PHD"/>
</dbReference>
<feature type="region of interest" description="Disordered" evidence="9">
    <location>
        <begin position="338"/>
        <end position="374"/>
    </location>
</feature>
<dbReference type="Pfam" id="PF13639">
    <property type="entry name" value="zf-RING_2"/>
    <property type="match status" value="1"/>
</dbReference>
<keyword evidence="5 8" id="KW-0863">Zinc-finger</keyword>
<keyword evidence="3" id="KW-0808">Transferase</keyword>
<feature type="domain" description="RING-type" evidence="10">
    <location>
        <begin position="194"/>
        <end position="235"/>
    </location>
</feature>